<gene>
    <name evidence="1" type="ORF">EUB48_05205</name>
</gene>
<dbReference type="RefSeq" id="WP_142817925.1">
    <property type="nucleotide sequence ID" value="NZ_CP035503.1"/>
</dbReference>
<proteinExistence type="predicted"/>
<evidence type="ECO:0000313" key="1">
    <source>
        <dbReference type="EMBL" id="QDL36763.1"/>
    </source>
</evidence>
<dbReference type="Proteomes" id="UP000316798">
    <property type="component" value="Chromosome"/>
</dbReference>
<dbReference type="EMBL" id="CP035503">
    <property type="protein sequence ID" value="QDL36763.1"/>
    <property type="molecule type" value="Genomic_DNA"/>
</dbReference>
<dbReference type="AlphaFoldDB" id="A0A515D8N4"/>
<dbReference type="KEGG" id="rhf:EUB48_05205"/>
<dbReference type="OrthoDB" id="9152106at2"/>
<evidence type="ECO:0000313" key="2">
    <source>
        <dbReference type="Proteomes" id="UP000316798"/>
    </source>
</evidence>
<protein>
    <submittedName>
        <fullName evidence="1">Uncharacterized protein</fullName>
    </submittedName>
</protein>
<name>A0A515D8N4_9BURK</name>
<accession>A0A515D8N4</accession>
<keyword evidence="2" id="KW-1185">Reference proteome</keyword>
<organism evidence="1 2">
    <name type="scientific">Rhodoferax sediminis</name>
    <dbReference type="NCBI Taxonomy" id="2509614"/>
    <lineage>
        <taxon>Bacteria</taxon>
        <taxon>Pseudomonadati</taxon>
        <taxon>Pseudomonadota</taxon>
        <taxon>Betaproteobacteria</taxon>
        <taxon>Burkholderiales</taxon>
        <taxon>Comamonadaceae</taxon>
        <taxon>Rhodoferax</taxon>
    </lineage>
</organism>
<sequence>MQTALMPRSISSPETFLARRAPDAANGPHQCTPQGQADQQFVAMLNAYRGSGGIGRTEEVLKMLKYYDESPVTKLADWILKRKVICFEWRSQTWLPWFQFHHADMRPQPDLAPVFAELAPVFDPWELANWFAQPNPWLSDCTPADTLHVNPPGVLHAARADRFVAAG</sequence>
<reference evidence="1 2" key="1">
    <citation type="submission" date="2019-01" db="EMBL/GenBank/DDBJ databases">
        <title>Genomic insights into a novel species Rhodoferax sp.</title>
        <authorList>
            <person name="Jin L."/>
        </authorList>
    </citation>
    <scope>NUCLEOTIDE SEQUENCE [LARGE SCALE GENOMIC DNA]</scope>
    <source>
        <strain evidence="1 2">CHu59-6-5</strain>
    </source>
</reference>